<evidence type="ECO:0000313" key="2">
    <source>
        <dbReference type="EMBL" id="ELZ95932.1"/>
    </source>
</evidence>
<feature type="transmembrane region" description="Helical" evidence="1">
    <location>
        <begin position="20"/>
        <end position="44"/>
    </location>
</feature>
<keyword evidence="3" id="KW-1185">Reference proteome</keyword>
<dbReference type="InterPro" id="IPR055957">
    <property type="entry name" value="DUF7535"/>
</dbReference>
<reference evidence="2 3" key="1">
    <citation type="journal article" date="2014" name="PLoS Genet.">
        <title>Phylogenetically driven sequencing of extremely halophilic archaea reveals strategies for static and dynamic osmo-response.</title>
        <authorList>
            <person name="Becker E.A."/>
            <person name="Seitzer P.M."/>
            <person name="Tritt A."/>
            <person name="Larsen D."/>
            <person name="Krusor M."/>
            <person name="Yao A.I."/>
            <person name="Wu D."/>
            <person name="Madern D."/>
            <person name="Eisen J.A."/>
            <person name="Darling A.E."/>
            <person name="Facciotti M.T."/>
        </authorList>
    </citation>
    <scope>NUCLEOTIDE SEQUENCE [LARGE SCALE GENOMIC DNA]</scope>
    <source>
        <strain evidence="2 3">ATCC BAA-1512</strain>
    </source>
</reference>
<accession>M0IIR7</accession>
<dbReference type="PATRIC" id="fig|662479.7.peg.1326"/>
<keyword evidence="1" id="KW-1133">Transmembrane helix</keyword>
<dbReference type="Proteomes" id="UP000011550">
    <property type="component" value="Unassembled WGS sequence"/>
</dbReference>
<dbReference type="EMBL" id="AOLN01000010">
    <property type="protein sequence ID" value="ELZ95932.1"/>
    <property type="molecule type" value="Genomic_DNA"/>
</dbReference>
<organism evidence="2 3">
    <name type="scientific">Haloferax mucosum ATCC BAA-1512</name>
    <dbReference type="NCBI Taxonomy" id="662479"/>
    <lineage>
        <taxon>Archaea</taxon>
        <taxon>Methanobacteriati</taxon>
        <taxon>Methanobacteriota</taxon>
        <taxon>Stenosarchaea group</taxon>
        <taxon>Halobacteria</taxon>
        <taxon>Halobacteriales</taxon>
        <taxon>Haloferacaceae</taxon>
        <taxon>Haloferax</taxon>
    </lineage>
</organism>
<name>M0IIR7_9EURY</name>
<evidence type="ECO:0000256" key="1">
    <source>
        <dbReference type="SAM" id="Phobius"/>
    </source>
</evidence>
<dbReference type="RefSeq" id="WP_008319443.1">
    <property type="nucleotide sequence ID" value="NZ_AOLN01000010.1"/>
</dbReference>
<keyword evidence="1" id="KW-0472">Membrane</keyword>
<protein>
    <submittedName>
        <fullName evidence="2">Uncharacterized protein</fullName>
    </submittedName>
</protein>
<sequence>MERAVYPVQNNSSNTEMGLIGTFIVAGLFVLSIPLLPFILLGLLKQKLSG</sequence>
<gene>
    <name evidence="2" type="ORF">C440_06567</name>
</gene>
<proteinExistence type="predicted"/>
<evidence type="ECO:0000313" key="3">
    <source>
        <dbReference type="Proteomes" id="UP000011550"/>
    </source>
</evidence>
<dbReference type="Pfam" id="PF24379">
    <property type="entry name" value="DUF7535"/>
    <property type="match status" value="1"/>
</dbReference>
<keyword evidence="1" id="KW-0812">Transmembrane</keyword>
<comment type="caution">
    <text evidence="2">The sequence shown here is derived from an EMBL/GenBank/DDBJ whole genome shotgun (WGS) entry which is preliminary data.</text>
</comment>
<dbReference type="AlphaFoldDB" id="M0IIR7"/>